<dbReference type="InterPro" id="IPR001046">
    <property type="entry name" value="NRAMP_fam"/>
</dbReference>
<keyword evidence="4 5" id="KW-0472">Membrane</keyword>
<feature type="transmembrane region" description="Helical" evidence="5">
    <location>
        <begin position="82"/>
        <end position="101"/>
    </location>
</feature>
<evidence type="ECO:0000313" key="7">
    <source>
        <dbReference type="Proteomes" id="UP001594351"/>
    </source>
</evidence>
<evidence type="ECO:0000313" key="6">
    <source>
        <dbReference type="EMBL" id="MFC1851683.1"/>
    </source>
</evidence>
<keyword evidence="7" id="KW-1185">Reference proteome</keyword>
<dbReference type="Proteomes" id="UP001594351">
    <property type="component" value="Unassembled WGS sequence"/>
</dbReference>
<sequence>MHHSGGLIKALGPGFLFAVVSVGVSHIVQSTRAGAGYGFSLIWVIILALILKYPLFEFGQRYAVATGNSLLEGFRRQGKWSLVLYLVLTVGLILGTGLLYIDSIEET</sequence>
<dbReference type="NCBIfam" id="NF037982">
    <property type="entry name" value="Nramp_1"/>
    <property type="match status" value="1"/>
</dbReference>
<proteinExistence type="predicted"/>
<evidence type="ECO:0000256" key="1">
    <source>
        <dbReference type="ARBA" id="ARBA00004141"/>
    </source>
</evidence>
<feature type="transmembrane region" description="Helical" evidence="5">
    <location>
        <begin position="7"/>
        <end position="28"/>
    </location>
</feature>
<evidence type="ECO:0000256" key="5">
    <source>
        <dbReference type="SAM" id="Phobius"/>
    </source>
</evidence>
<organism evidence="6 7">
    <name type="scientific">candidate division CSSED10-310 bacterium</name>
    <dbReference type="NCBI Taxonomy" id="2855610"/>
    <lineage>
        <taxon>Bacteria</taxon>
        <taxon>Bacteria division CSSED10-310</taxon>
    </lineage>
</organism>
<evidence type="ECO:0000256" key="2">
    <source>
        <dbReference type="ARBA" id="ARBA00022692"/>
    </source>
</evidence>
<name>A0ABV6Z023_UNCC1</name>
<dbReference type="Pfam" id="PF01566">
    <property type="entry name" value="Nramp"/>
    <property type="match status" value="1"/>
</dbReference>
<feature type="transmembrane region" description="Helical" evidence="5">
    <location>
        <begin position="34"/>
        <end position="51"/>
    </location>
</feature>
<evidence type="ECO:0000256" key="4">
    <source>
        <dbReference type="ARBA" id="ARBA00023136"/>
    </source>
</evidence>
<protein>
    <submittedName>
        <fullName evidence="6">Nramp family divalent metal transporter</fullName>
    </submittedName>
</protein>
<comment type="subcellular location">
    <subcellularLocation>
        <location evidence="1">Membrane</location>
        <topology evidence="1">Multi-pass membrane protein</topology>
    </subcellularLocation>
</comment>
<comment type="caution">
    <text evidence="6">The sequence shown here is derived from an EMBL/GenBank/DDBJ whole genome shotgun (WGS) entry which is preliminary data.</text>
</comment>
<keyword evidence="3 5" id="KW-1133">Transmembrane helix</keyword>
<reference evidence="6 7" key="1">
    <citation type="submission" date="2024-09" db="EMBL/GenBank/DDBJ databases">
        <title>Laminarin stimulates single cell rates of sulfate reduction while oxygen inhibits transcriptomic activity in coastal marine sediment.</title>
        <authorList>
            <person name="Lindsay M."/>
            <person name="Orcutt B."/>
            <person name="Emerson D."/>
            <person name="Stepanauskas R."/>
            <person name="D'Angelo T."/>
        </authorList>
    </citation>
    <scope>NUCLEOTIDE SEQUENCE [LARGE SCALE GENOMIC DNA]</scope>
    <source>
        <strain evidence="6">SAG AM-311-K15</strain>
    </source>
</reference>
<gene>
    <name evidence="6" type="ORF">ACFL27_15950</name>
</gene>
<dbReference type="EMBL" id="JBHPBY010000215">
    <property type="protein sequence ID" value="MFC1851683.1"/>
    <property type="molecule type" value="Genomic_DNA"/>
</dbReference>
<keyword evidence="2 5" id="KW-0812">Transmembrane</keyword>
<accession>A0ABV6Z023</accession>
<evidence type="ECO:0000256" key="3">
    <source>
        <dbReference type="ARBA" id="ARBA00022989"/>
    </source>
</evidence>